<dbReference type="RefSeq" id="WP_021659854.1">
    <property type="nucleotide sequence ID" value="NZ_FQVY01000004.1"/>
</dbReference>
<gene>
    <name evidence="1" type="ORF">GT747_08245</name>
</gene>
<name>A0ABW9WW98_9FIRM</name>
<sequence length="396" mass="43541">MKSRKRPRTGCRPAQGAEEAKTVANIFDYLEWRGDLRFDQAPFTCVDNLILCRLSYVPFDGVVPPPGEGGPIPLRRAAERLLSPAFARQTEAMWARDRDLLRALAASARFGEMPLLGYVNDVDADEQKQFSALCALPGDGTGFAAFRGTDNTLVGWKEDFNMGFATPVPAQREAVSYLCRAVERGPASWRVGGHSKGGNLAVYAAAFAPAPVQERLLWVQNNDGPGFDGGVLDGPGYRAVRERVHTYLPQSSVVGMLLEHEEAYTVVHSGQVGLMQHDLYSWEVKGPGFVCLDEVSASSKFIDKTLKDWVAGMSREERATFFDTLYQLLAGTQAKTVGELSGDWLHSAGAVLQSLKNVDEDTRRLMGQVMGGLFRSARENLRPARPRSEGGERRLE</sequence>
<evidence type="ECO:0000313" key="1">
    <source>
        <dbReference type="EMBL" id="MZL69744.1"/>
    </source>
</evidence>
<reference evidence="1 2" key="1">
    <citation type="journal article" date="2019" name="Nat. Med.">
        <title>A library of human gut bacterial isolates paired with longitudinal multiomics data enables mechanistic microbiome research.</title>
        <authorList>
            <person name="Poyet M."/>
            <person name="Groussin M."/>
            <person name="Gibbons S.M."/>
            <person name="Avila-Pacheco J."/>
            <person name="Jiang X."/>
            <person name="Kearney S.M."/>
            <person name="Perrotta A.R."/>
            <person name="Berdy B."/>
            <person name="Zhao S."/>
            <person name="Lieberman T.D."/>
            <person name="Swanson P.K."/>
            <person name="Smith M."/>
            <person name="Roesemann S."/>
            <person name="Alexander J.E."/>
            <person name="Rich S.A."/>
            <person name="Livny J."/>
            <person name="Vlamakis H."/>
            <person name="Clish C."/>
            <person name="Bullock K."/>
            <person name="Deik A."/>
            <person name="Scott J."/>
            <person name="Pierce K.A."/>
            <person name="Xavier R.J."/>
            <person name="Alm E.J."/>
        </authorList>
    </citation>
    <scope>NUCLEOTIDE SEQUENCE [LARGE SCALE GENOMIC DNA]</scope>
    <source>
        <strain evidence="1 2">BIOML-A2</strain>
    </source>
</reference>
<keyword evidence="2" id="KW-1185">Reference proteome</keyword>
<accession>A0ABW9WW98</accession>
<comment type="caution">
    <text evidence="1">The sequence shown here is derived from an EMBL/GenBank/DDBJ whole genome shotgun (WGS) entry which is preliminary data.</text>
</comment>
<evidence type="ECO:0000313" key="2">
    <source>
        <dbReference type="Proteomes" id="UP000474718"/>
    </source>
</evidence>
<proteinExistence type="predicted"/>
<dbReference type="SUPFAM" id="SSF53474">
    <property type="entry name" value="alpha/beta-Hydrolases"/>
    <property type="match status" value="1"/>
</dbReference>
<organism evidence="1 2">
    <name type="scientific">Bittarella massiliensis</name>
    <name type="common">ex Durand et al. 2017</name>
    <dbReference type="NCBI Taxonomy" id="1720313"/>
    <lineage>
        <taxon>Bacteria</taxon>
        <taxon>Bacillati</taxon>
        <taxon>Bacillota</taxon>
        <taxon>Clostridia</taxon>
        <taxon>Eubacteriales</taxon>
        <taxon>Oscillospiraceae</taxon>
        <taxon>Bittarella (ex Durand et al. 2017)</taxon>
    </lineage>
</organism>
<dbReference type="Proteomes" id="UP000474718">
    <property type="component" value="Unassembled WGS sequence"/>
</dbReference>
<dbReference type="EMBL" id="WWVX01000005">
    <property type="protein sequence ID" value="MZL69744.1"/>
    <property type="molecule type" value="Genomic_DNA"/>
</dbReference>
<dbReference type="InterPro" id="IPR029058">
    <property type="entry name" value="AB_hydrolase_fold"/>
</dbReference>
<protein>
    <submittedName>
        <fullName evidence="1">DUF2974 domain-containing protein</fullName>
    </submittedName>
</protein>
<dbReference type="Pfam" id="PF11187">
    <property type="entry name" value="Mbeg1-like"/>
    <property type="match status" value="1"/>
</dbReference>
<dbReference type="InterPro" id="IPR024499">
    <property type="entry name" value="Mbeg1-like"/>
</dbReference>